<accession>A0A4Z2FRU8</accession>
<dbReference type="Proteomes" id="UP000314294">
    <property type="component" value="Unassembled WGS sequence"/>
</dbReference>
<feature type="region of interest" description="Disordered" evidence="1">
    <location>
        <begin position="12"/>
        <end position="65"/>
    </location>
</feature>
<evidence type="ECO:0000256" key="1">
    <source>
        <dbReference type="SAM" id="MobiDB-lite"/>
    </source>
</evidence>
<comment type="caution">
    <text evidence="2">The sequence shown here is derived from an EMBL/GenBank/DDBJ whole genome shotgun (WGS) entry which is preliminary data.</text>
</comment>
<protein>
    <submittedName>
        <fullName evidence="2">Uncharacterized protein</fullName>
    </submittedName>
</protein>
<keyword evidence="3" id="KW-1185">Reference proteome</keyword>
<organism evidence="2 3">
    <name type="scientific">Liparis tanakae</name>
    <name type="common">Tanaka's snailfish</name>
    <dbReference type="NCBI Taxonomy" id="230148"/>
    <lineage>
        <taxon>Eukaryota</taxon>
        <taxon>Metazoa</taxon>
        <taxon>Chordata</taxon>
        <taxon>Craniata</taxon>
        <taxon>Vertebrata</taxon>
        <taxon>Euteleostomi</taxon>
        <taxon>Actinopterygii</taxon>
        <taxon>Neopterygii</taxon>
        <taxon>Teleostei</taxon>
        <taxon>Neoteleostei</taxon>
        <taxon>Acanthomorphata</taxon>
        <taxon>Eupercaria</taxon>
        <taxon>Perciformes</taxon>
        <taxon>Cottioidei</taxon>
        <taxon>Cottales</taxon>
        <taxon>Liparidae</taxon>
        <taxon>Liparis</taxon>
    </lineage>
</organism>
<name>A0A4Z2FRU8_9TELE</name>
<proteinExistence type="predicted"/>
<gene>
    <name evidence="2" type="ORF">EYF80_046179</name>
</gene>
<reference evidence="2 3" key="1">
    <citation type="submission" date="2019-03" db="EMBL/GenBank/DDBJ databases">
        <title>First draft genome of Liparis tanakae, snailfish: a comprehensive survey of snailfish specific genes.</title>
        <authorList>
            <person name="Kim W."/>
            <person name="Song I."/>
            <person name="Jeong J.-H."/>
            <person name="Kim D."/>
            <person name="Kim S."/>
            <person name="Ryu S."/>
            <person name="Song J.Y."/>
            <person name="Lee S.K."/>
        </authorList>
    </citation>
    <scope>NUCLEOTIDE SEQUENCE [LARGE SCALE GENOMIC DNA]</scope>
    <source>
        <tissue evidence="2">Muscle</tissue>
    </source>
</reference>
<evidence type="ECO:0000313" key="3">
    <source>
        <dbReference type="Proteomes" id="UP000314294"/>
    </source>
</evidence>
<dbReference type="EMBL" id="SRLO01000954">
    <property type="protein sequence ID" value="TNN43645.1"/>
    <property type="molecule type" value="Genomic_DNA"/>
</dbReference>
<evidence type="ECO:0000313" key="2">
    <source>
        <dbReference type="EMBL" id="TNN43645.1"/>
    </source>
</evidence>
<dbReference type="AlphaFoldDB" id="A0A4Z2FRU8"/>
<sequence>MVVMEVWTLRSARVHKSSSNPDVRQASDGGGESGSDCGLISPIIISDARHSRRQRNDGGSHCTNKRHAIMNALPPGRQAINAQRLVAQPCRIPSPPRVRTHSR</sequence>